<dbReference type="GO" id="GO:0004851">
    <property type="term" value="F:uroporphyrin-III C-methyltransferase activity"/>
    <property type="evidence" value="ECO:0007669"/>
    <property type="project" value="UniProtKB-EC"/>
</dbReference>
<dbReference type="InterPro" id="IPR014776">
    <property type="entry name" value="4pyrrole_Mease_sub2"/>
</dbReference>
<keyword evidence="4 9" id="KW-0808">Transferase</keyword>
<dbReference type="SUPFAM" id="SSF53790">
    <property type="entry name" value="Tetrapyrrole methylase"/>
    <property type="match status" value="1"/>
</dbReference>
<name>A0ABT5J049_9NEIS</name>
<dbReference type="InterPro" id="IPR035996">
    <property type="entry name" value="4pyrrol_Methylase_sf"/>
</dbReference>
<organism evidence="9 10">
    <name type="scientific">Vogesella aquatica</name>
    <dbReference type="NCBI Taxonomy" id="2984206"/>
    <lineage>
        <taxon>Bacteria</taxon>
        <taxon>Pseudomonadati</taxon>
        <taxon>Pseudomonadota</taxon>
        <taxon>Betaproteobacteria</taxon>
        <taxon>Neisseriales</taxon>
        <taxon>Chromobacteriaceae</taxon>
        <taxon>Vogesella</taxon>
    </lineage>
</organism>
<evidence type="ECO:0000313" key="9">
    <source>
        <dbReference type="EMBL" id="MDC7717846.1"/>
    </source>
</evidence>
<dbReference type="NCBIfam" id="NF004790">
    <property type="entry name" value="PRK06136.1"/>
    <property type="match status" value="1"/>
</dbReference>
<comment type="similarity">
    <text evidence="1">Belongs to the precorrin methyltransferase family.</text>
</comment>
<dbReference type="PROSITE" id="PS00839">
    <property type="entry name" value="SUMT_1"/>
    <property type="match status" value="1"/>
</dbReference>
<reference evidence="9 10" key="1">
    <citation type="submission" date="2023-01" db="EMBL/GenBank/DDBJ databases">
        <title>Novel species of the genus Vogesella isolated from rivers.</title>
        <authorList>
            <person name="Lu H."/>
        </authorList>
    </citation>
    <scope>NUCLEOTIDE SEQUENCE [LARGE SCALE GENOMIC DNA]</scope>
    <source>
        <strain evidence="9 10">DC21W</strain>
    </source>
</reference>
<accession>A0ABT5J049</accession>
<dbReference type="CDD" id="cd11642">
    <property type="entry name" value="SUMT"/>
    <property type="match status" value="1"/>
</dbReference>
<keyword evidence="10" id="KW-1185">Reference proteome</keyword>
<dbReference type="InterPro" id="IPR000878">
    <property type="entry name" value="4pyrrol_Mease"/>
</dbReference>
<dbReference type="EMBL" id="JAQQLF010000013">
    <property type="protein sequence ID" value="MDC7717846.1"/>
    <property type="molecule type" value="Genomic_DNA"/>
</dbReference>
<evidence type="ECO:0000256" key="4">
    <source>
        <dbReference type="ARBA" id="ARBA00022679"/>
    </source>
</evidence>
<evidence type="ECO:0000256" key="2">
    <source>
        <dbReference type="ARBA" id="ARBA00012162"/>
    </source>
</evidence>
<sequence>MSGKVWLIGAGPGDAELLTLKALRVLQACDVWLVDDLVGRDMLDFARPGTRIVPVGKRGGCKSTPQAFILRLMARYARQGRQVARLKGGDPFIFGRGGEEWAWLAERGVAVEAVNGITAAFAAGADLGLPLTHRGVARGVALVTAHTQDGSQPDWATLAHSRLTVVCYMGMAGLPQLVPQLLAAGFAANLPVAVVHRAGCREQQHLVTTLAHLQADVAASGLASPAVIILGEVVDHAMKLALPAAEASSAVA</sequence>
<proteinExistence type="inferred from homology"/>
<dbReference type="Pfam" id="PF00590">
    <property type="entry name" value="TP_methylase"/>
    <property type="match status" value="1"/>
</dbReference>
<keyword evidence="3 9" id="KW-0489">Methyltransferase</keyword>
<comment type="pathway">
    <text evidence="7">Porphyrin-containing compound metabolism; siroheme biosynthesis; precorrin-2 from uroporphyrinogen III: step 1/1.</text>
</comment>
<gene>
    <name evidence="9" type="primary">cobA</name>
    <name evidence="9" type="ORF">PQU95_11550</name>
</gene>
<dbReference type="Gene3D" id="3.40.1010.10">
    <property type="entry name" value="Cobalt-precorrin-4 Transmethylase, Domain 1"/>
    <property type="match status" value="1"/>
</dbReference>
<evidence type="ECO:0000256" key="5">
    <source>
        <dbReference type="ARBA" id="ARBA00022691"/>
    </source>
</evidence>
<dbReference type="NCBIfam" id="TIGR01469">
    <property type="entry name" value="cobA_cysG_Cterm"/>
    <property type="match status" value="1"/>
</dbReference>
<dbReference type="InterPro" id="IPR014777">
    <property type="entry name" value="4pyrrole_Mease_sub1"/>
</dbReference>
<dbReference type="EC" id="2.1.1.107" evidence="2"/>
<evidence type="ECO:0000256" key="7">
    <source>
        <dbReference type="ARBA" id="ARBA00025705"/>
    </source>
</evidence>
<evidence type="ECO:0000256" key="6">
    <source>
        <dbReference type="ARBA" id="ARBA00023244"/>
    </source>
</evidence>
<dbReference type="GO" id="GO:0032259">
    <property type="term" value="P:methylation"/>
    <property type="evidence" value="ECO:0007669"/>
    <property type="project" value="UniProtKB-KW"/>
</dbReference>
<protein>
    <recommendedName>
        <fullName evidence="2">uroporphyrinogen-III C-methyltransferase</fullName>
        <ecNumber evidence="2">2.1.1.107</ecNumber>
    </recommendedName>
</protein>
<evidence type="ECO:0000259" key="8">
    <source>
        <dbReference type="Pfam" id="PF00590"/>
    </source>
</evidence>
<keyword evidence="5" id="KW-0949">S-adenosyl-L-methionine</keyword>
<evidence type="ECO:0000256" key="3">
    <source>
        <dbReference type="ARBA" id="ARBA00022603"/>
    </source>
</evidence>
<dbReference type="InterPro" id="IPR050161">
    <property type="entry name" value="Siro_Cobalamin_biosynth"/>
</dbReference>
<dbReference type="InterPro" id="IPR003043">
    <property type="entry name" value="Uropor_MeTrfase_CS"/>
</dbReference>
<dbReference type="PANTHER" id="PTHR45790">
    <property type="entry name" value="SIROHEME SYNTHASE-RELATED"/>
    <property type="match status" value="1"/>
</dbReference>
<comment type="caution">
    <text evidence="9">The sequence shown here is derived from an EMBL/GenBank/DDBJ whole genome shotgun (WGS) entry which is preliminary data.</text>
</comment>
<dbReference type="PANTHER" id="PTHR45790:SF3">
    <property type="entry name" value="S-ADENOSYL-L-METHIONINE-DEPENDENT UROPORPHYRINOGEN III METHYLTRANSFERASE, CHLOROPLASTIC"/>
    <property type="match status" value="1"/>
</dbReference>
<dbReference type="Proteomes" id="UP001219956">
    <property type="component" value="Unassembled WGS sequence"/>
</dbReference>
<dbReference type="Gene3D" id="3.30.950.10">
    <property type="entry name" value="Methyltransferase, Cobalt-precorrin-4 Transmethylase, Domain 2"/>
    <property type="match status" value="1"/>
</dbReference>
<dbReference type="InterPro" id="IPR006366">
    <property type="entry name" value="CobA/CysG_C"/>
</dbReference>
<keyword evidence="6" id="KW-0627">Porphyrin biosynthesis</keyword>
<evidence type="ECO:0000313" key="10">
    <source>
        <dbReference type="Proteomes" id="UP001219956"/>
    </source>
</evidence>
<feature type="domain" description="Tetrapyrrole methylase" evidence="8">
    <location>
        <begin position="4"/>
        <end position="213"/>
    </location>
</feature>
<dbReference type="RefSeq" id="WP_272752155.1">
    <property type="nucleotide sequence ID" value="NZ_JAQQLF010000013.1"/>
</dbReference>
<evidence type="ECO:0000256" key="1">
    <source>
        <dbReference type="ARBA" id="ARBA00005879"/>
    </source>
</evidence>